<protein>
    <recommendedName>
        <fullName evidence="3">Lipoprotein</fullName>
    </recommendedName>
</protein>
<keyword evidence="2" id="KW-1185">Reference proteome</keyword>
<gene>
    <name evidence="1" type="ORF">DIZ80_06955</name>
</gene>
<reference evidence="1 2" key="1">
    <citation type="journal article" date="2018" name="ISME J.">
        <title>Endosymbiont genomes yield clues of tubeworm success.</title>
        <authorList>
            <person name="Li Y."/>
            <person name="Liles M.R."/>
            <person name="Halanych K.M."/>
        </authorList>
    </citation>
    <scope>NUCLEOTIDE SEQUENCE [LARGE SCALE GENOMIC DNA]</scope>
    <source>
        <strain evidence="1">A1464</strain>
    </source>
</reference>
<dbReference type="AlphaFoldDB" id="A0A370DHR9"/>
<dbReference type="PROSITE" id="PS51257">
    <property type="entry name" value="PROKAR_LIPOPROTEIN"/>
    <property type="match status" value="1"/>
</dbReference>
<dbReference type="Proteomes" id="UP000254266">
    <property type="component" value="Unassembled WGS sequence"/>
</dbReference>
<evidence type="ECO:0008006" key="3">
    <source>
        <dbReference type="Google" id="ProtNLM"/>
    </source>
</evidence>
<evidence type="ECO:0000313" key="2">
    <source>
        <dbReference type="Proteomes" id="UP000254266"/>
    </source>
</evidence>
<accession>A0A370DHR9</accession>
<evidence type="ECO:0000313" key="1">
    <source>
        <dbReference type="EMBL" id="RDH83867.1"/>
    </source>
</evidence>
<comment type="caution">
    <text evidence="1">The sequence shown here is derived from an EMBL/GenBank/DDBJ whole genome shotgun (WGS) entry which is preliminary data.</text>
</comment>
<name>A0A370DHR9_9GAMM</name>
<dbReference type="EMBL" id="QFXC01000008">
    <property type="protein sequence ID" value="RDH83867.1"/>
    <property type="molecule type" value="Genomic_DNA"/>
</dbReference>
<organism evidence="1 2">
    <name type="scientific">endosymbiont of Galathealinum brachiosum</name>
    <dbReference type="NCBI Taxonomy" id="2200906"/>
    <lineage>
        <taxon>Bacteria</taxon>
        <taxon>Pseudomonadati</taxon>
        <taxon>Pseudomonadota</taxon>
        <taxon>Gammaproteobacteria</taxon>
        <taxon>sulfur-oxidizing symbionts</taxon>
    </lineage>
</organism>
<proteinExistence type="predicted"/>
<sequence>MKTTVNTNKNNVLGFFAALFIGFLSLQGCSSSGGGTPSENANGLFTGTGSVNNGTTLTDIRGFVNDNAFIFFDETEAVLYQGTITSVSGSSLTATLDVYLNGAKITASSVSATGTVTGESSLALDMTGTGFASGSLTLLFDPLYNRGATMARLAADSFARWVGSAHTPTSTDIHIVRILSEDDEAIFAFRGDTGTPSNCRYEGVKSIPDAEKNIYLITSIDITDPGTNNCDHIGTGYTGFFAVVDGTSTDDTVLFAATNGTNSNFSIMTKPL</sequence>